<name>A0ABN9LAV0_9NEOB</name>
<gene>
    <name evidence="2" type="ORF">RIMI_LOCUS7253033</name>
</gene>
<keyword evidence="3" id="KW-1185">Reference proteome</keyword>
<feature type="compositionally biased region" description="Basic and acidic residues" evidence="1">
    <location>
        <begin position="42"/>
        <end position="81"/>
    </location>
</feature>
<reference evidence="2" key="1">
    <citation type="submission" date="2023-07" db="EMBL/GenBank/DDBJ databases">
        <authorList>
            <person name="Stuckert A."/>
        </authorList>
    </citation>
    <scope>NUCLEOTIDE SEQUENCE</scope>
</reference>
<dbReference type="Proteomes" id="UP001176940">
    <property type="component" value="Unassembled WGS sequence"/>
</dbReference>
<dbReference type="EMBL" id="CAUEEQ010013611">
    <property type="protein sequence ID" value="CAJ0937616.1"/>
    <property type="molecule type" value="Genomic_DNA"/>
</dbReference>
<evidence type="ECO:0000313" key="3">
    <source>
        <dbReference type="Proteomes" id="UP001176940"/>
    </source>
</evidence>
<feature type="region of interest" description="Disordered" evidence="1">
    <location>
        <begin position="42"/>
        <end position="91"/>
    </location>
</feature>
<comment type="caution">
    <text evidence="2">The sequence shown here is derived from an EMBL/GenBank/DDBJ whole genome shotgun (WGS) entry which is preliminary data.</text>
</comment>
<evidence type="ECO:0000313" key="2">
    <source>
        <dbReference type="EMBL" id="CAJ0937616.1"/>
    </source>
</evidence>
<sequence length="91" mass="10739">MTGEYDPSPRTPSFYVTPEEQLRRLVYCTKLLLSPIDKKEVSEKTKLTREKRKREEEEMTLRELLDHLAEEKDKNEKKEEGDGSNEDQTGH</sequence>
<organism evidence="2 3">
    <name type="scientific">Ranitomeya imitator</name>
    <name type="common">mimic poison frog</name>
    <dbReference type="NCBI Taxonomy" id="111125"/>
    <lineage>
        <taxon>Eukaryota</taxon>
        <taxon>Metazoa</taxon>
        <taxon>Chordata</taxon>
        <taxon>Craniata</taxon>
        <taxon>Vertebrata</taxon>
        <taxon>Euteleostomi</taxon>
        <taxon>Amphibia</taxon>
        <taxon>Batrachia</taxon>
        <taxon>Anura</taxon>
        <taxon>Neobatrachia</taxon>
        <taxon>Hyloidea</taxon>
        <taxon>Dendrobatidae</taxon>
        <taxon>Dendrobatinae</taxon>
        <taxon>Ranitomeya</taxon>
    </lineage>
</organism>
<protein>
    <submittedName>
        <fullName evidence="2">Uncharacterized protein</fullName>
    </submittedName>
</protein>
<evidence type="ECO:0000256" key="1">
    <source>
        <dbReference type="SAM" id="MobiDB-lite"/>
    </source>
</evidence>
<accession>A0ABN9LAV0</accession>
<proteinExistence type="predicted"/>